<keyword evidence="8" id="KW-0963">Cytoplasm</keyword>
<name>A0ABS1BQ73_9NEIS</name>
<evidence type="ECO:0000256" key="5">
    <source>
        <dbReference type="ARBA" id="ARBA00022741"/>
    </source>
</evidence>
<dbReference type="HAMAP" id="MF_00158">
    <property type="entry name" value="PanC"/>
    <property type="match status" value="1"/>
</dbReference>
<comment type="miscellaneous">
    <text evidence="8">The reaction proceeds by a bi uni uni bi ping pong mechanism.</text>
</comment>
<comment type="subcellular location">
    <subcellularLocation>
        <location evidence="8">Cytoplasm</location>
    </subcellularLocation>
</comment>
<feature type="binding site" evidence="8">
    <location>
        <position position="57"/>
    </location>
    <ligand>
        <name>beta-alanine</name>
        <dbReference type="ChEBI" id="CHEBI:57966"/>
    </ligand>
</feature>
<feature type="binding site" evidence="8">
    <location>
        <begin position="144"/>
        <end position="147"/>
    </location>
    <ligand>
        <name>ATP</name>
        <dbReference type="ChEBI" id="CHEBI:30616"/>
    </ligand>
</feature>
<keyword evidence="3 8" id="KW-0436">Ligase</keyword>
<keyword evidence="4 8" id="KW-0566">Pantothenate biosynthesis</keyword>
<dbReference type="EC" id="6.3.2.1" evidence="8"/>
<comment type="catalytic activity">
    <reaction evidence="7 8">
        <text>(R)-pantoate + beta-alanine + ATP = (R)-pantothenate + AMP + diphosphate + H(+)</text>
        <dbReference type="Rhea" id="RHEA:10912"/>
        <dbReference type="ChEBI" id="CHEBI:15378"/>
        <dbReference type="ChEBI" id="CHEBI:15980"/>
        <dbReference type="ChEBI" id="CHEBI:29032"/>
        <dbReference type="ChEBI" id="CHEBI:30616"/>
        <dbReference type="ChEBI" id="CHEBI:33019"/>
        <dbReference type="ChEBI" id="CHEBI:57966"/>
        <dbReference type="ChEBI" id="CHEBI:456215"/>
        <dbReference type="EC" id="6.3.2.1"/>
    </reaction>
</comment>
<feature type="binding site" evidence="8">
    <location>
        <position position="57"/>
    </location>
    <ligand>
        <name>(R)-pantoate</name>
        <dbReference type="ChEBI" id="CHEBI:15980"/>
    </ligand>
</feature>
<protein>
    <recommendedName>
        <fullName evidence="8">Pantothenate synthetase</fullName>
        <shortName evidence="8">PS</shortName>
        <ecNumber evidence="8">6.3.2.1</ecNumber>
    </recommendedName>
    <alternativeName>
        <fullName evidence="8">Pantoate--beta-alanine ligase</fullName>
    </alternativeName>
    <alternativeName>
        <fullName evidence="8">Pantoate-activating enzyme</fullName>
    </alternativeName>
</protein>
<evidence type="ECO:0000256" key="6">
    <source>
        <dbReference type="ARBA" id="ARBA00022840"/>
    </source>
</evidence>
<dbReference type="InterPro" id="IPR042176">
    <property type="entry name" value="Pantoate_ligase_C"/>
</dbReference>
<evidence type="ECO:0000256" key="4">
    <source>
        <dbReference type="ARBA" id="ARBA00022655"/>
    </source>
</evidence>
<comment type="pathway">
    <text evidence="1 8">Cofactor biosynthesis; (R)-pantothenate biosynthesis; (R)-pantothenate from (R)-pantoate and beta-alanine: step 1/1.</text>
</comment>
<feature type="binding site" evidence="8">
    <location>
        <begin position="181"/>
        <end position="184"/>
    </location>
    <ligand>
        <name>ATP</name>
        <dbReference type="ChEBI" id="CHEBI:30616"/>
    </ligand>
</feature>
<feature type="active site" description="Proton donor" evidence="8">
    <location>
        <position position="33"/>
    </location>
</feature>
<feature type="binding site" evidence="8">
    <location>
        <position position="173"/>
    </location>
    <ligand>
        <name>ATP</name>
        <dbReference type="ChEBI" id="CHEBI:30616"/>
    </ligand>
</feature>
<dbReference type="Gene3D" id="3.40.50.620">
    <property type="entry name" value="HUPs"/>
    <property type="match status" value="1"/>
</dbReference>
<dbReference type="NCBIfam" id="TIGR00125">
    <property type="entry name" value="cyt_tran_rel"/>
    <property type="match status" value="1"/>
</dbReference>
<keyword evidence="10" id="KW-1185">Reference proteome</keyword>
<comment type="function">
    <text evidence="8">Catalyzes the condensation of pantoate with beta-alanine in an ATP-dependent reaction via a pantoyl-adenylate intermediate.</text>
</comment>
<comment type="caution">
    <text evidence="9">The sequence shown here is derived from an EMBL/GenBank/DDBJ whole genome shotgun (WGS) entry which is preliminary data.</text>
</comment>
<evidence type="ECO:0000256" key="7">
    <source>
        <dbReference type="ARBA" id="ARBA00048258"/>
    </source>
</evidence>
<dbReference type="Proteomes" id="UP000614058">
    <property type="component" value="Unassembled WGS sequence"/>
</dbReference>
<dbReference type="PANTHER" id="PTHR21299">
    <property type="entry name" value="CYTIDYLATE KINASE/PANTOATE-BETA-ALANINE LIGASE"/>
    <property type="match status" value="1"/>
</dbReference>
<dbReference type="PANTHER" id="PTHR21299:SF1">
    <property type="entry name" value="PANTOATE--BETA-ALANINE LIGASE"/>
    <property type="match status" value="1"/>
</dbReference>
<comment type="similarity">
    <text evidence="2 8">Belongs to the pantothenate synthetase family.</text>
</comment>
<dbReference type="SUPFAM" id="SSF52374">
    <property type="entry name" value="Nucleotidylyl transferase"/>
    <property type="match status" value="1"/>
</dbReference>
<reference evidence="9 10" key="1">
    <citation type="journal article" date="2021" name="Pathogens">
        <title>Isolation and Characterization of Kingella bonacorsii sp. nov., A Novel Kingella Species Detected in a Stable Periodontitis Subject.</title>
        <authorList>
            <person name="Antezack A."/>
            <person name="Boxberger M."/>
            <person name="Rolland C."/>
            <person name="Monnet-Corti V."/>
            <person name="La Scola B."/>
        </authorList>
    </citation>
    <scope>NUCLEOTIDE SEQUENCE [LARGE SCALE GENOMIC DNA]</scope>
    <source>
        <strain evidence="9 10">Marseille-Q4569</strain>
    </source>
</reference>
<keyword evidence="5 8" id="KW-0547">Nucleotide-binding</keyword>
<dbReference type="Pfam" id="PF02569">
    <property type="entry name" value="Pantoate_ligase"/>
    <property type="match status" value="1"/>
</dbReference>
<dbReference type="EMBL" id="JAEHNZ010000001">
    <property type="protein sequence ID" value="MBK0395035.1"/>
    <property type="molecule type" value="Genomic_DNA"/>
</dbReference>
<comment type="subunit">
    <text evidence="8">Homodimer.</text>
</comment>
<feature type="binding site" evidence="8">
    <location>
        <position position="150"/>
    </location>
    <ligand>
        <name>(R)-pantoate</name>
        <dbReference type="ChEBI" id="CHEBI:15980"/>
    </ligand>
</feature>
<evidence type="ECO:0000256" key="8">
    <source>
        <dbReference type="HAMAP-Rule" id="MF_00158"/>
    </source>
</evidence>
<gene>
    <name evidence="8" type="primary">panC</name>
    <name evidence="9" type="ORF">JDW22_00180</name>
</gene>
<evidence type="ECO:0000256" key="2">
    <source>
        <dbReference type="ARBA" id="ARBA00009256"/>
    </source>
</evidence>
<organism evidence="9 10">
    <name type="scientific">Kingella bonacorsii</name>
    <dbReference type="NCBI Taxonomy" id="2796361"/>
    <lineage>
        <taxon>Bacteria</taxon>
        <taxon>Pseudomonadati</taxon>
        <taxon>Pseudomonadota</taxon>
        <taxon>Betaproteobacteria</taxon>
        <taxon>Neisseriales</taxon>
        <taxon>Neisseriaceae</taxon>
        <taxon>Kingella</taxon>
    </lineage>
</organism>
<dbReference type="CDD" id="cd00560">
    <property type="entry name" value="PanC"/>
    <property type="match status" value="1"/>
</dbReference>
<dbReference type="Gene3D" id="3.30.1300.10">
    <property type="entry name" value="Pantoate-beta-alanine ligase, C-terminal domain"/>
    <property type="match status" value="1"/>
</dbReference>
<evidence type="ECO:0000256" key="1">
    <source>
        <dbReference type="ARBA" id="ARBA00004990"/>
    </source>
</evidence>
<dbReference type="InterPro" id="IPR003721">
    <property type="entry name" value="Pantoate_ligase"/>
</dbReference>
<dbReference type="InterPro" id="IPR014729">
    <property type="entry name" value="Rossmann-like_a/b/a_fold"/>
</dbReference>
<evidence type="ECO:0000256" key="3">
    <source>
        <dbReference type="ARBA" id="ARBA00022598"/>
    </source>
</evidence>
<evidence type="ECO:0000313" key="9">
    <source>
        <dbReference type="EMBL" id="MBK0395035.1"/>
    </source>
</evidence>
<dbReference type="GO" id="GO:0004592">
    <property type="term" value="F:pantoate-beta-alanine ligase activity"/>
    <property type="evidence" value="ECO:0007669"/>
    <property type="project" value="UniProtKB-EC"/>
</dbReference>
<dbReference type="NCBIfam" id="TIGR00018">
    <property type="entry name" value="panC"/>
    <property type="match status" value="1"/>
</dbReference>
<dbReference type="InterPro" id="IPR004821">
    <property type="entry name" value="Cyt_trans-like"/>
</dbReference>
<proteinExistence type="inferred from homology"/>
<evidence type="ECO:0000313" key="10">
    <source>
        <dbReference type="Proteomes" id="UP000614058"/>
    </source>
</evidence>
<feature type="binding site" evidence="8">
    <location>
        <begin position="26"/>
        <end position="33"/>
    </location>
    <ligand>
        <name>ATP</name>
        <dbReference type="ChEBI" id="CHEBI:30616"/>
    </ligand>
</feature>
<sequence>MHIFHTIAELRQWRKTVANIAFVPTMGNLHDGHLALVERAKQEAEHVVVSIFVNRIQFGQGEDFEQYPRTLVQDADKLRAAGVAAVFAPDEAELYPTGEQQYFVEPPALKHELCGVSRPIHFRGVATVVSKLFNIVQPDVACFGKKDYQQVAIIQGMVADLNIPVRIVAVNTGRAADGLALSSRNQYLSEAERAEAPRLYRTLQNIAQSAQAGNRDFAALAQAARDELHAHGWAVDYVEIRQRGSLKTAQADNKQLVALAAAKLGNTRLIDNLEFDV</sequence>
<dbReference type="RefSeq" id="WP_200520877.1">
    <property type="nucleotide sequence ID" value="NZ_JAEHNZ010000001.1"/>
</dbReference>
<keyword evidence="6 8" id="KW-0067">ATP-binding</keyword>
<accession>A0ABS1BQ73</accession>